<dbReference type="InterPro" id="IPR017853">
    <property type="entry name" value="GH"/>
</dbReference>
<dbReference type="RefSeq" id="WP_317636171.1">
    <property type="nucleotide sequence ID" value="NZ_AP026802.1"/>
</dbReference>
<dbReference type="SUPFAM" id="SSF50891">
    <property type="entry name" value="Cyclophilin-like"/>
    <property type="match status" value="1"/>
</dbReference>
<dbReference type="InterPro" id="IPR013785">
    <property type="entry name" value="Aldolase_TIM"/>
</dbReference>
<sequence>MNQRRLGVSVYPDHSDLKQDQNYLEKASSLGFTRIFMSMLEINGDSKAVVDKYKSIIGFAKDLNYEIILDVSPAIFDTLKISYDDLQFFKDLGADGIRLDNGFDGAKEALLTFNPQNLIIEINMSNDVAYLNNILSYEANIPFLYGCHNFYPQKGTGLPSSFFEKCGRRFKSQNIHTAAFISSSVGQIGPWDVNDGLPTLEFDRELPLDIQAKHLFATGLIDDVIIGNAYASKAELEKLSNIDRYQVEFTIETTENNNRVENQILFDNQHVRRGDINEMTIRSTQVRKKYEAEKNLPHDHNQTFERGDVVIGNDTFGKYKNELQVILEPHADPRKNKVGRIIEDELFLLDFIRPWSKFKFVNLND</sequence>
<feature type="domain" description="6-phospho-N-acetylmuramidase C-terminal" evidence="1">
    <location>
        <begin position="248"/>
        <end position="361"/>
    </location>
</feature>
<evidence type="ECO:0008006" key="5">
    <source>
        <dbReference type="Google" id="ProtNLM"/>
    </source>
</evidence>
<accession>A0AAU9D397</accession>
<dbReference type="InterPro" id="IPR029000">
    <property type="entry name" value="Cyclophilin-like_dom_sf"/>
</dbReference>
<dbReference type="Gene3D" id="2.40.100.10">
    <property type="entry name" value="Cyclophilin-like"/>
    <property type="match status" value="1"/>
</dbReference>
<protein>
    <recommendedName>
        <fullName evidence="5">DUF871 domain-containing protein</fullName>
    </recommendedName>
</protein>
<dbReference type="SUPFAM" id="SSF51445">
    <property type="entry name" value="(Trans)glycosidases"/>
    <property type="match status" value="1"/>
</dbReference>
<dbReference type="InterPro" id="IPR008589">
    <property type="entry name" value="MupG"/>
</dbReference>
<dbReference type="InterPro" id="IPR043894">
    <property type="entry name" value="MupG_C"/>
</dbReference>
<evidence type="ECO:0000259" key="1">
    <source>
        <dbReference type="Pfam" id="PF05913"/>
    </source>
</evidence>
<dbReference type="Gene3D" id="3.20.20.70">
    <property type="entry name" value="Aldolase class I"/>
    <property type="match status" value="1"/>
</dbReference>
<evidence type="ECO:0000313" key="4">
    <source>
        <dbReference type="Proteomes" id="UP001321861"/>
    </source>
</evidence>
<dbReference type="Pfam" id="PF19200">
    <property type="entry name" value="MupG_N"/>
    <property type="match status" value="1"/>
</dbReference>
<reference evidence="3 4" key="1">
    <citation type="journal article" date="2023" name="Microbiol. Spectr.">
        <title>Symbiosis of Carpenter Bees with Uncharacterized Lactic Acid Bacteria Showing NAD Auxotrophy.</title>
        <authorList>
            <person name="Kawasaki S."/>
            <person name="Ozawa K."/>
            <person name="Mori T."/>
            <person name="Yamamoto A."/>
            <person name="Ito M."/>
            <person name="Ohkuma M."/>
            <person name="Sakamoto M."/>
            <person name="Matsutani M."/>
        </authorList>
    </citation>
    <scope>NUCLEOTIDE SEQUENCE [LARGE SCALE GENOMIC DNA]</scope>
    <source>
        <strain evidence="3 4">XA3</strain>
    </source>
</reference>
<dbReference type="AlphaFoldDB" id="A0AAU9D397"/>
<feature type="domain" description="6-phospho-N-acetylmuramidase N-terminal" evidence="2">
    <location>
        <begin position="6"/>
        <end position="241"/>
    </location>
</feature>
<dbReference type="Proteomes" id="UP001321861">
    <property type="component" value="Chromosome"/>
</dbReference>
<dbReference type="PANTHER" id="PTHR38435:SF1">
    <property type="entry name" value="DUF871 DOMAIN-CONTAINING PROTEIN"/>
    <property type="match status" value="1"/>
</dbReference>
<dbReference type="Pfam" id="PF05913">
    <property type="entry name" value="MupG_C"/>
    <property type="match status" value="1"/>
</dbReference>
<dbReference type="KEGG" id="xap:XA3_06950"/>
<organism evidence="3 4">
    <name type="scientific">Xylocopilactobacillus apicola</name>
    <dbReference type="NCBI Taxonomy" id="2932184"/>
    <lineage>
        <taxon>Bacteria</taxon>
        <taxon>Bacillati</taxon>
        <taxon>Bacillota</taxon>
        <taxon>Bacilli</taxon>
        <taxon>Lactobacillales</taxon>
        <taxon>Lactobacillaceae</taxon>
        <taxon>Xylocopilactobacillus</taxon>
    </lineage>
</organism>
<proteinExistence type="predicted"/>
<keyword evidence="4" id="KW-1185">Reference proteome</keyword>
<dbReference type="InterPro" id="IPR043797">
    <property type="entry name" value="MupG_N"/>
</dbReference>
<evidence type="ECO:0000259" key="2">
    <source>
        <dbReference type="Pfam" id="PF19200"/>
    </source>
</evidence>
<gene>
    <name evidence="3" type="ORF">XA3_06950</name>
</gene>
<evidence type="ECO:0000313" key="3">
    <source>
        <dbReference type="EMBL" id="BDR58254.1"/>
    </source>
</evidence>
<dbReference type="PANTHER" id="PTHR38435">
    <property type="match status" value="1"/>
</dbReference>
<name>A0AAU9D397_9LACO</name>
<dbReference type="EMBL" id="AP026802">
    <property type="protein sequence ID" value="BDR58254.1"/>
    <property type="molecule type" value="Genomic_DNA"/>
</dbReference>